<evidence type="ECO:0000256" key="1">
    <source>
        <dbReference type="ARBA" id="ARBA00005254"/>
    </source>
</evidence>
<dbReference type="Proteomes" id="UP000216063">
    <property type="component" value="Unassembled WGS sequence"/>
</dbReference>
<keyword evidence="2" id="KW-0443">Lipid metabolism</keyword>
<dbReference type="PANTHER" id="PTHR11941">
    <property type="entry name" value="ENOYL-COA HYDRATASE-RELATED"/>
    <property type="match status" value="1"/>
</dbReference>
<proteinExistence type="inferred from homology"/>
<dbReference type="GO" id="GO:0016829">
    <property type="term" value="F:lyase activity"/>
    <property type="evidence" value="ECO:0007669"/>
    <property type="project" value="UniProtKB-KW"/>
</dbReference>
<dbReference type="Pfam" id="PF00378">
    <property type="entry name" value="ECH_1"/>
    <property type="match status" value="1"/>
</dbReference>
<dbReference type="SUPFAM" id="SSF52096">
    <property type="entry name" value="ClpP/crotonase"/>
    <property type="match status" value="1"/>
</dbReference>
<evidence type="ECO:0000313" key="6">
    <source>
        <dbReference type="Proteomes" id="UP000216063"/>
    </source>
</evidence>
<evidence type="ECO:0000313" key="5">
    <source>
        <dbReference type="EMBL" id="OYN76177.1"/>
    </source>
</evidence>
<feature type="region of interest" description="Disordered" evidence="4">
    <location>
        <begin position="1"/>
        <end position="22"/>
    </location>
</feature>
<evidence type="ECO:0000256" key="2">
    <source>
        <dbReference type="ARBA" id="ARBA00023098"/>
    </source>
</evidence>
<keyword evidence="6" id="KW-1185">Reference proteome</keyword>
<dbReference type="OrthoDB" id="9790967at2"/>
<dbReference type="Gene3D" id="1.10.12.10">
    <property type="entry name" value="Lyase 2-enoyl-coa Hydratase, Chain A, domain 2"/>
    <property type="match status" value="1"/>
</dbReference>
<feature type="region of interest" description="Disordered" evidence="4">
    <location>
        <begin position="253"/>
        <end position="274"/>
    </location>
</feature>
<keyword evidence="3" id="KW-0456">Lyase</keyword>
<evidence type="ECO:0000256" key="3">
    <source>
        <dbReference type="ARBA" id="ARBA00023239"/>
    </source>
</evidence>
<reference evidence="5 6" key="1">
    <citation type="submission" date="2017-07" db="EMBL/GenBank/DDBJ databases">
        <title>The new phylogeny of genus Mycobacterium.</title>
        <authorList>
            <person name="Tortoli E."/>
            <person name="Trovato A."/>
            <person name="Cirillo D.M."/>
        </authorList>
    </citation>
    <scope>NUCLEOTIDE SEQUENCE [LARGE SCALE GENOMIC DNA]</scope>
    <source>
        <strain evidence="5 6">ATCC 33027</strain>
    </source>
</reference>
<comment type="similarity">
    <text evidence="1">Belongs to the enoyl-CoA hydratase/isomerase family.</text>
</comment>
<dbReference type="RefSeq" id="WP_094483392.1">
    <property type="nucleotide sequence ID" value="NZ_NOZR01000023.1"/>
</dbReference>
<dbReference type="PANTHER" id="PTHR11941:SF169">
    <property type="entry name" value="(7AS)-7A-METHYL-1,5-DIOXO-2,3,5,6,7,7A-HEXAHYDRO-1H-INDENE-CARBOXYL-COA HYDROLASE"/>
    <property type="match status" value="1"/>
</dbReference>
<dbReference type="AlphaFoldDB" id="A0A255D9S5"/>
<dbReference type="InterPro" id="IPR014748">
    <property type="entry name" value="Enoyl-CoA_hydra_C"/>
</dbReference>
<dbReference type="Gene3D" id="3.90.226.10">
    <property type="entry name" value="2-enoyl-CoA Hydratase, Chain A, domain 1"/>
    <property type="match status" value="1"/>
</dbReference>
<dbReference type="GO" id="GO:0006635">
    <property type="term" value="P:fatty acid beta-oxidation"/>
    <property type="evidence" value="ECO:0007669"/>
    <property type="project" value="TreeGrafter"/>
</dbReference>
<name>A0A255D9S5_9MYCO</name>
<accession>A0A255D9S5</accession>
<sequence length="274" mass="29417">MTATEDRAASVSSGPLPTLPPTITYEPRGHIVIITINRPEALNALSIDMMAGIDAAFAAFNADPDLWVAVFTAAGEKSFCAGGDLDETINLLTSNQRNQLIPDDTKRFFSDVFKPIVAAVNGYCIAGGLEMLQGTDIRIAAPHASFGLGEVRWGLVPGGGSHIRLPRQIPWAVAMEILLLGRTIDAARAREVGLINEIVPMDQLLDRAIAIAELLCTNGPVAVRTAKEISVRAMNLEPGFVLEGALSEKAFASDDAKEGPRAFLEKRRPEFKGR</sequence>
<dbReference type="InterPro" id="IPR029045">
    <property type="entry name" value="ClpP/crotonase-like_dom_sf"/>
</dbReference>
<comment type="caution">
    <text evidence="5">The sequence shown here is derived from an EMBL/GenBank/DDBJ whole genome shotgun (WGS) entry which is preliminary data.</text>
</comment>
<protein>
    <submittedName>
        <fullName evidence="5">Enoyl-CoA hydratase</fullName>
    </submittedName>
</protein>
<dbReference type="InterPro" id="IPR001753">
    <property type="entry name" value="Enoyl-CoA_hydra/iso"/>
</dbReference>
<evidence type="ECO:0000256" key="4">
    <source>
        <dbReference type="SAM" id="MobiDB-lite"/>
    </source>
</evidence>
<dbReference type="CDD" id="cd06558">
    <property type="entry name" value="crotonase-like"/>
    <property type="match status" value="1"/>
</dbReference>
<organism evidence="5 6">
    <name type="scientific">Mycolicibacterium sphagni</name>
    <dbReference type="NCBI Taxonomy" id="1786"/>
    <lineage>
        <taxon>Bacteria</taxon>
        <taxon>Bacillati</taxon>
        <taxon>Actinomycetota</taxon>
        <taxon>Actinomycetes</taxon>
        <taxon>Mycobacteriales</taxon>
        <taxon>Mycobacteriaceae</taxon>
        <taxon>Mycolicibacterium</taxon>
    </lineage>
</organism>
<dbReference type="EMBL" id="NOZR01000023">
    <property type="protein sequence ID" value="OYN76177.1"/>
    <property type="molecule type" value="Genomic_DNA"/>
</dbReference>
<gene>
    <name evidence="5" type="ORF">CG716_22780</name>
</gene>